<dbReference type="EMBL" id="JAHUTJ010000045">
    <property type="protein sequence ID" value="MED6263129.1"/>
    <property type="molecule type" value="Genomic_DNA"/>
</dbReference>
<comment type="caution">
    <text evidence="1">The sequence shown here is derived from an EMBL/GenBank/DDBJ whole genome shotgun (WGS) entry which is preliminary data.</text>
</comment>
<evidence type="ECO:0000313" key="2">
    <source>
        <dbReference type="Proteomes" id="UP001352852"/>
    </source>
</evidence>
<reference evidence="1 2" key="1">
    <citation type="submission" date="2021-06" db="EMBL/GenBank/DDBJ databases">
        <authorList>
            <person name="Palmer J.M."/>
        </authorList>
    </citation>
    <scope>NUCLEOTIDE SEQUENCE [LARGE SCALE GENOMIC DNA]</scope>
    <source>
        <strain evidence="1 2">CL_MEX2019</strain>
        <tissue evidence="1">Muscle</tissue>
    </source>
</reference>
<evidence type="ECO:0000313" key="1">
    <source>
        <dbReference type="EMBL" id="MED6263129.1"/>
    </source>
</evidence>
<dbReference type="Proteomes" id="UP001352852">
    <property type="component" value="Unassembled WGS sequence"/>
</dbReference>
<accession>A0ABU7CMR4</accession>
<organism evidence="1 2">
    <name type="scientific">Characodon lateralis</name>
    <dbReference type="NCBI Taxonomy" id="208331"/>
    <lineage>
        <taxon>Eukaryota</taxon>
        <taxon>Metazoa</taxon>
        <taxon>Chordata</taxon>
        <taxon>Craniata</taxon>
        <taxon>Vertebrata</taxon>
        <taxon>Euteleostomi</taxon>
        <taxon>Actinopterygii</taxon>
        <taxon>Neopterygii</taxon>
        <taxon>Teleostei</taxon>
        <taxon>Neoteleostei</taxon>
        <taxon>Acanthomorphata</taxon>
        <taxon>Ovalentaria</taxon>
        <taxon>Atherinomorphae</taxon>
        <taxon>Cyprinodontiformes</taxon>
        <taxon>Goodeidae</taxon>
        <taxon>Characodon</taxon>
    </lineage>
</organism>
<name>A0ABU7CMR4_9TELE</name>
<sequence length="60" mass="6671">YVLGSGGQMLAAEGPKEQPVTLEYRQNVEQQLTKMKMLVVSMAQRLEEIEAGLKDGFEEA</sequence>
<keyword evidence="2" id="KW-1185">Reference proteome</keyword>
<gene>
    <name evidence="1" type="ORF">CHARACLAT_001298</name>
</gene>
<protein>
    <submittedName>
        <fullName evidence="1">Uncharacterized protein</fullName>
    </submittedName>
</protein>
<feature type="non-terminal residue" evidence="1">
    <location>
        <position position="1"/>
    </location>
</feature>
<proteinExistence type="predicted"/>